<feature type="compositionally biased region" description="Basic residues" evidence="2">
    <location>
        <begin position="71"/>
        <end position="84"/>
    </location>
</feature>
<keyword evidence="1" id="KW-0175">Coiled coil</keyword>
<feature type="region of interest" description="Disordered" evidence="2">
    <location>
        <begin position="18"/>
        <end position="170"/>
    </location>
</feature>
<name>A0A812QK39_9DINO</name>
<dbReference type="AlphaFoldDB" id="A0A812QK39"/>
<accession>A0A812QK39</accession>
<comment type="caution">
    <text evidence="3">The sequence shown here is derived from an EMBL/GenBank/DDBJ whole genome shotgun (WGS) entry which is preliminary data.</text>
</comment>
<feature type="compositionally biased region" description="Low complexity" evidence="2">
    <location>
        <begin position="54"/>
        <end position="69"/>
    </location>
</feature>
<keyword evidence="4" id="KW-1185">Reference proteome</keyword>
<dbReference type="OrthoDB" id="552140at2759"/>
<protein>
    <submittedName>
        <fullName evidence="3">Uncharacterized protein</fullName>
    </submittedName>
</protein>
<feature type="region of interest" description="Disordered" evidence="2">
    <location>
        <begin position="236"/>
        <end position="271"/>
    </location>
</feature>
<evidence type="ECO:0000256" key="1">
    <source>
        <dbReference type="SAM" id="Coils"/>
    </source>
</evidence>
<feature type="region of interest" description="Disordered" evidence="2">
    <location>
        <begin position="545"/>
        <end position="811"/>
    </location>
</feature>
<gene>
    <name evidence="3" type="ORF">SNAT2548_LOCUS21191</name>
</gene>
<dbReference type="Proteomes" id="UP000604046">
    <property type="component" value="Unassembled WGS sequence"/>
</dbReference>
<evidence type="ECO:0000256" key="2">
    <source>
        <dbReference type="SAM" id="MobiDB-lite"/>
    </source>
</evidence>
<feature type="coiled-coil region" evidence="1">
    <location>
        <begin position="322"/>
        <end position="356"/>
    </location>
</feature>
<reference evidence="3" key="1">
    <citation type="submission" date="2021-02" db="EMBL/GenBank/DDBJ databases">
        <authorList>
            <person name="Dougan E. K."/>
            <person name="Rhodes N."/>
            <person name="Thang M."/>
            <person name="Chan C."/>
        </authorList>
    </citation>
    <scope>NUCLEOTIDE SEQUENCE</scope>
</reference>
<evidence type="ECO:0000313" key="4">
    <source>
        <dbReference type="Proteomes" id="UP000604046"/>
    </source>
</evidence>
<dbReference type="EMBL" id="CAJNDS010002238">
    <property type="protein sequence ID" value="CAE7388636.1"/>
    <property type="molecule type" value="Genomic_DNA"/>
</dbReference>
<feature type="compositionally biased region" description="Basic and acidic residues" evidence="2">
    <location>
        <begin position="654"/>
        <end position="804"/>
    </location>
</feature>
<proteinExistence type="predicted"/>
<sequence>MLVPDAERAHSARQCEQLPYPWTSHRQGLLEGHPMPCRAPEAAWEASGNGQQGEAAAPLPSPEESSALPQPRRRSYWQPKKKPTARLLRCVKPQELQVATPRPSTSAAVERPPQGVATPPATARRPTSLGPQTPLPPRPATRAGETPMSPKPTLAAKGKQAYEEEQTSSPRCNDIQVCLDQCLVRHIRQLENRASQALNRKTEENKLTLKQKEIDERRQRVAKLRENADFLVKQMEDRQARRKQDAAERAESFTTTSTKSTPRKAGVSEHRRDLLTSNLKEECASQISDDLLQDKLLAGRPRPATVLGTHEARSELHSCLTSQIEAKRLKREANRKQQLEEEVSMLKLEAQDIVRQSQLEQAPDSSNGHGGIMKREIALLLTWLVPSLATSCPAIAYHAGEKTCDSSKWVCRIMCSQDMLPNAKSANWCLAKHCASTSKRHKHIVEGMMAAGQDFCSRDLCFIQESEATGLLQKPSREGTLSAAQVNATKRGGCLTEGDVCSGFCEALGAAGDSHCLSKCTDCVDVIVDALGEYCDSCAGGDYKTTEKPTTTEEETTTEEPTTTEEETTTEEPTTTAKQYKTTTTEEPTTTTVKQYKTTTTEEPTTTTVKQYKTTTTEESTTTEDDDGDGGRRRRKDDDGGKDDDGDGGRRRRKYDDDGKDGGRRRKYDDDGTDGGRRRKSDDDGKDGGRRRKYDDDGTDGGRRRKYDDDGTDGGRRRKSDDDGKDGGRRRKYDDDGTDGGRRRKYDDDGTDGGRRRKYDDDGTDGGRRRKSDDDGADGGRRRKYDDDGKDGGRRRRKSDDDGSKPVYFSS</sequence>
<feature type="compositionally biased region" description="Acidic residues" evidence="2">
    <location>
        <begin position="552"/>
        <end position="570"/>
    </location>
</feature>
<evidence type="ECO:0000313" key="3">
    <source>
        <dbReference type="EMBL" id="CAE7388636.1"/>
    </source>
</evidence>
<organism evidence="3 4">
    <name type="scientific">Symbiodinium natans</name>
    <dbReference type="NCBI Taxonomy" id="878477"/>
    <lineage>
        <taxon>Eukaryota</taxon>
        <taxon>Sar</taxon>
        <taxon>Alveolata</taxon>
        <taxon>Dinophyceae</taxon>
        <taxon>Suessiales</taxon>
        <taxon>Symbiodiniaceae</taxon>
        <taxon>Symbiodinium</taxon>
    </lineage>
</organism>
<feature type="compositionally biased region" description="Low complexity" evidence="2">
    <location>
        <begin position="571"/>
        <end position="620"/>
    </location>
</feature>
<feature type="compositionally biased region" description="Basic and acidic residues" evidence="2">
    <location>
        <begin position="236"/>
        <end position="251"/>
    </location>
</feature>